<feature type="compositionally biased region" description="Polar residues" evidence="1">
    <location>
        <begin position="95"/>
        <end position="104"/>
    </location>
</feature>
<evidence type="ECO:0000256" key="1">
    <source>
        <dbReference type="SAM" id="MobiDB-lite"/>
    </source>
</evidence>
<dbReference type="Proteomes" id="UP000887566">
    <property type="component" value="Unplaced"/>
</dbReference>
<organism evidence="2 3">
    <name type="scientific">Plectus sambesii</name>
    <dbReference type="NCBI Taxonomy" id="2011161"/>
    <lineage>
        <taxon>Eukaryota</taxon>
        <taxon>Metazoa</taxon>
        <taxon>Ecdysozoa</taxon>
        <taxon>Nematoda</taxon>
        <taxon>Chromadorea</taxon>
        <taxon>Plectida</taxon>
        <taxon>Plectina</taxon>
        <taxon>Plectoidea</taxon>
        <taxon>Plectidae</taxon>
        <taxon>Plectus</taxon>
    </lineage>
</organism>
<feature type="region of interest" description="Disordered" evidence="1">
    <location>
        <begin position="200"/>
        <end position="247"/>
    </location>
</feature>
<sequence>MAANQAVEVDVSPGLSSSDTRDGLENEDETADSDSRLNSVPPMLSNCLDHDASNESPSVSPAVEDDATPSQCLKEREFDQDALNSEQHSPEVESTAMNSTSATDETGAEGDGVNCRNVSETERSLLQEALNGSNPLTKSSGDDVAVINHAQSKAIQSRNFSMRSTASSSSTSNNHGNELGLNQEASTTGLSKELRDNAMESCGTEASTSSKMMRKTVGKSNEANTQDTNDQQKPKKSISPIPDDPDVTIVQEKPRAAVTAQSLLNRIEATVLLFARAEGNNNQRKLTDVIMQALNQEVQRDPQGVQKILADKELRLPTAVTIPPSQ</sequence>
<proteinExistence type="predicted"/>
<evidence type="ECO:0000313" key="2">
    <source>
        <dbReference type="Proteomes" id="UP000887566"/>
    </source>
</evidence>
<protein>
    <submittedName>
        <fullName evidence="3">Uncharacterized protein</fullName>
    </submittedName>
</protein>
<evidence type="ECO:0000313" key="3">
    <source>
        <dbReference type="WBParaSite" id="PSAMB.scaffold1778size27905.g14853.t1"/>
    </source>
</evidence>
<feature type="compositionally biased region" description="Polar residues" evidence="1">
    <location>
        <begin position="130"/>
        <end position="139"/>
    </location>
</feature>
<feature type="compositionally biased region" description="Polar residues" evidence="1">
    <location>
        <begin position="218"/>
        <end position="231"/>
    </location>
</feature>
<dbReference type="AlphaFoldDB" id="A0A914VBI3"/>
<keyword evidence="2" id="KW-1185">Reference proteome</keyword>
<name>A0A914VBI3_9BILA</name>
<feature type="compositionally biased region" description="Low complexity" evidence="1">
    <location>
        <begin position="157"/>
        <end position="174"/>
    </location>
</feature>
<feature type="region of interest" description="Disordered" evidence="1">
    <location>
        <begin position="1"/>
        <end position="115"/>
    </location>
</feature>
<accession>A0A914VBI3</accession>
<feature type="region of interest" description="Disordered" evidence="1">
    <location>
        <begin position="130"/>
        <end position="182"/>
    </location>
</feature>
<reference evidence="3" key="1">
    <citation type="submission" date="2022-11" db="UniProtKB">
        <authorList>
            <consortium name="WormBaseParasite"/>
        </authorList>
    </citation>
    <scope>IDENTIFICATION</scope>
</reference>
<dbReference type="WBParaSite" id="PSAMB.scaffold1778size27905.g14853.t1">
    <property type="protein sequence ID" value="PSAMB.scaffold1778size27905.g14853.t1"/>
    <property type="gene ID" value="PSAMB.scaffold1778size27905.g14853"/>
</dbReference>